<keyword evidence="3" id="KW-1185">Reference proteome</keyword>
<gene>
    <name evidence="2" type="ORF">JMJ58_08660</name>
</gene>
<accession>A0A8T8E646</accession>
<feature type="compositionally biased region" description="Basic and acidic residues" evidence="1">
    <location>
        <begin position="9"/>
        <end position="21"/>
    </location>
</feature>
<evidence type="ECO:0000313" key="3">
    <source>
        <dbReference type="Proteomes" id="UP000637819"/>
    </source>
</evidence>
<protein>
    <submittedName>
        <fullName evidence="2">Uncharacterized protein</fullName>
    </submittedName>
</protein>
<evidence type="ECO:0000256" key="1">
    <source>
        <dbReference type="SAM" id="MobiDB-lite"/>
    </source>
</evidence>
<sequence length="48" mass="5459">MTDTETEDDRIRDEYSEHTADGDVVGVITDPRNDRAWISSTITCDVEQ</sequence>
<dbReference type="RefSeq" id="WP_164722067.1">
    <property type="nucleotide sequence ID" value="NZ_CP069188.1"/>
</dbReference>
<dbReference type="Proteomes" id="UP000637819">
    <property type="component" value="Chromosome"/>
</dbReference>
<reference evidence="2 3" key="1">
    <citation type="submission" date="2021-01" db="EMBL/GenBank/DDBJ databases">
        <title>Genome Sequence and Methylation Pattern of Haloterrigena salifodinae BOL5-1, An Extremely Halophilic Archaeon from a Bolivian Salt Mine.</title>
        <authorList>
            <person name="DasSarma P."/>
            <person name="Anton B.P."/>
            <person name="DasSarma S.L."/>
            <person name="von Ehrenheim H.A.L."/>
            <person name="Martinez F.L."/>
            <person name="Guzman D."/>
            <person name="Roberts R.J."/>
            <person name="DasSarma S."/>
        </authorList>
    </citation>
    <scope>NUCLEOTIDE SEQUENCE [LARGE SCALE GENOMIC DNA]</scope>
    <source>
        <strain evidence="2 3">BOL5-1</strain>
    </source>
</reference>
<dbReference type="KEGG" id="hsal:JMJ58_08660"/>
<dbReference type="GeneID" id="62875190"/>
<dbReference type="AlphaFoldDB" id="A0A8T8E646"/>
<dbReference type="EMBL" id="CP069188">
    <property type="protein sequence ID" value="QRV16920.1"/>
    <property type="molecule type" value="Genomic_DNA"/>
</dbReference>
<feature type="region of interest" description="Disordered" evidence="1">
    <location>
        <begin position="1"/>
        <end position="27"/>
    </location>
</feature>
<dbReference type="OrthoDB" id="229380at2157"/>
<organism evidence="2 3">
    <name type="scientific">Haloterrigena salifodinae</name>
    <dbReference type="NCBI Taxonomy" id="2675099"/>
    <lineage>
        <taxon>Archaea</taxon>
        <taxon>Methanobacteriati</taxon>
        <taxon>Methanobacteriota</taxon>
        <taxon>Stenosarchaea group</taxon>
        <taxon>Halobacteria</taxon>
        <taxon>Halobacteriales</taxon>
        <taxon>Natrialbaceae</taxon>
        <taxon>Haloterrigena</taxon>
    </lineage>
</organism>
<proteinExistence type="predicted"/>
<name>A0A8T8E646_9EURY</name>
<evidence type="ECO:0000313" key="2">
    <source>
        <dbReference type="EMBL" id="QRV16920.1"/>
    </source>
</evidence>